<organism evidence="1 2">
    <name type="scientific">Anaerovibrio slackiae</name>
    <dbReference type="NCBI Taxonomy" id="2652309"/>
    <lineage>
        <taxon>Bacteria</taxon>
        <taxon>Bacillati</taxon>
        <taxon>Bacillota</taxon>
        <taxon>Negativicutes</taxon>
        <taxon>Selenomonadales</taxon>
        <taxon>Selenomonadaceae</taxon>
        <taxon>Anaerovibrio</taxon>
    </lineage>
</organism>
<evidence type="ECO:0000313" key="1">
    <source>
        <dbReference type="EMBL" id="MSU07976.1"/>
    </source>
</evidence>
<evidence type="ECO:0000313" key="2">
    <source>
        <dbReference type="Proteomes" id="UP000433181"/>
    </source>
</evidence>
<name>A0A6I2UGS8_9FIRM</name>
<gene>
    <name evidence="1" type="ORF">FYJ84_03090</name>
</gene>
<dbReference type="PANTHER" id="PTHR38455">
    <property type="entry name" value="HYPOTHETICAL CYTOSOLIC PROTEIN"/>
    <property type="match status" value="1"/>
</dbReference>
<accession>A0A6I2UGS8</accession>
<dbReference type="Pfam" id="PF06107">
    <property type="entry name" value="DUF951"/>
    <property type="match status" value="1"/>
</dbReference>
<dbReference type="RefSeq" id="WP_154406062.1">
    <property type="nucleotide sequence ID" value="NZ_JAQXJM010000156.1"/>
</dbReference>
<dbReference type="PANTHER" id="PTHR38455:SF1">
    <property type="entry name" value="DUF951 DOMAIN-CONTAINING PROTEIN"/>
    <property type="match status" value="1"/>
</dbReference>
<comment type="caution">
    <text evidence="1">The sequence shown here is derived from an EMBL/GenBank/DDBJ whole genome shotgun (WGS) entry which is preliminary data.</text>
</comment>
<reference evidence="1 2" key="1">
    <citation type="submission" date="2019-08" db="EMBL/GenBank/DDBJ databases">
        <title>In-depth cultivation of the pig gut microbiome towards novel bacterial diversity and tailored functional studies.</title>
        <authorList>
            <person name="Wylensek D."/>
            <person name="Hitch T.C.A."/>
            <person name="Clavel T."/>
        </authorList>
    </citation>
    <scope>NUCLEOTIDE SEQUENCE [LARGE SCALE GENOMIC DNA]</scope>
    <source>
        <strain evidence="1 2">WCA-693-APC-5D-A</strain>
    </source>
</reference>
<dbReference type="GeneID" id="96777890"/>
<dbReference type="InterPro" id="IPR009296">
    <property type="entry name" value="DUF951"/>
</dbReference>
<dbReference type="Proteomes" id="UP000433181">
    <property type="component" value="Unassembled WGS sequence"/>
</dbReference>
<protein>
    <submittedName>
        <fullName evidence="1">DUF951 domain-containing protein</fullName>
    </submittedName>
</protein>
<dbReference type="PIRSF" id="PIRSF037263">
    <property type="entry name" value="DUF951_bac"/>
    <property type="match status" value="1"/>
</dbReference>
<proteinExistence type="predicted"/>
<dbReference type="EMBL" id="VUNR01000004">
    <property type="protein sequence ID" value="MSU07976.1"/>
    <property type="molecule type" value="Genomic_DNA"/>
</dbReference>
<dbReference type="AlphaFoldDB" id="A0A6I2UGS8"/>
<sequence>MPVKFNVGDIVKMRKAHPCGSDLWQVTRTGMDFGMKCQGCGHFVMLPRVKFERMVKSVVAPAGE</sequence>
<keyword evidence="2" id="KW-1185">Reference proteome</keyword>